<organism evidence="2 3">
    <name type="scientific">Halorhodospira halochloris</name>
    <name type="common">Ectothiorhodospira halochloris</name>
    <dbReference type="NCBI Taxonomy" id="1052"/>
    <lineage>
        <taxon>Bacteria</taxon>
        <taxon>Pseudomonadati</taxon>
        <taxon>Pseudomonadota</taxon>
        <taxon>Gammaproteobacteria</taxon>
        <taxon>Chromatiales</taxon>
        <taxon>Ectothiorhodospiraceae</taxon>
        <taxon>Halorhodospira</taxon>
    </lineage>
</organism>
<dbReference type="OrthoDB" id="323914at2"/>
<keyword evidence="3" id="KW-1185">Reference proteome</keyword>
<name>A0A0X8XA01_HALHR</name>
<dbReference type="EMBL" id="AP017372">
    <property type="protein sequence ID" value="BAU58230.2"/>
    <property type="molecule type" value="Genomic_DNA"/>
</dbReference>
<feature type="chain" id="PRO_5016306203" evidence="1">
    <location>
        <begin position="28"/>
        <end position="217"/>
    </location>
</feature>
<gene>
    <name evidence="2" type="ORF">HH1059_15240</name>
</gene>
<reference evidence="2" key="1">
    <citation type="submission" date="2016-02" db="EMBL/GenBank/DDBJ databases">
        <title>Halorhodospira halochloris DSM-1059 complete genome, version 2.</title>
        <authorList>
            <person name="Tsukatani Y."/>
        </authorList>
    </citation>
    <scope>NUCLEOTIDE SEQUENCE</scope>
    <source>
        <strain evidence="2">DSM 1059</strain>
    </source>
</reference>
<evidence type="ECO:0000313" key="3">
    <source>
        <dbReference type="Proteomes" id="UP000218890"/>
    </source>
</evidence>
<accession>A0A0X8XA01</accession>
<feature type="signal peptide" evidence="1">
    <location>
        <begin position="1"/>
        <end position="27"/>
    </location>
</feature>
<sequence>MLTRLTSARHISVAACAPLLLTVGVFCYPTAASTATKGQNNLPNLPYVSFYAAQHVDNRLVHIFTRGRTEFQNSYLTSVNFGHPLGLNLWGFDFFTEAQAVKHSGKQSHYELNAVLIARWSKTPWDAYLDTSFAFGEGLSWASEPPPLEPRGTRDDSEESVQLLNYLLFELEAGPPQSNWRAFTRIHHRSGVFGLFGGIRGGSNFLGLGLRYYFEGH</sequence>
<dbReference type="AlphaFoldDB" id="A0A0X8XA01"/>
<evidence type="ECO:0000256" key="1">
    <source>
        <dbReference type="SAM" id="SignalP"/>
    </source>
</evidence>
<evidence type="ECO:0000313" key="2">
    <source>
        <dbReference type="EMBL" id="BAU58230.2"/>
    </source>
</evidence>
<proteinExistence type="predicted"/>
<dbReference type="RefSeq" id="WP_096409628.1">
    <property type="nucleotide sequence ID" value="NZ_AP017372.2"/>
</dbReference>
<protein>
    <submittedName>
        <fullName evidence="2">Uncharacterized protein</fullName>
    </submittedName>
</protein>
<dbReference type="KEGG" id="hhk:HH1059_15240"/>
<dbReference type="Proteomes" id="UP000218890">
    <property type="component" value="Chromosome"/>
</dbReference>
<keyword evidence="1" id="KW-0732">Signal</keyword>